<accession>A0A836GX68</accession>
<dbReference type="AlphaFoldDB" id="A0A836GX68"/>
<protein>
    <submittedName>
        <fullName evidence="1">Uncharacterized protein</fullName>
    </submittedName>
</protein>
<dbReference type="GeneID" id="92362704"/>
<evidence type="ECO:0000313" key="2">
    <source>
        <dbReference type="Proteomes" id="UP000674143"/>
    </source>
</evidence>
<proteinExistence type="predicted"/>
<dbReference type="RefSeq" id="XP_067064144.1">
    <property type="nucleotide sequence ID" value="XM_067208770.1"/>
</dbReference>
<dbReference type="KEGG" id="loi:92362704"/>
<sequence>MNIFESSRVDFRQGRSLADDHNALSVTRCPIALHAPGDGGTRTPLPSRIDVNTASEQSTDLPALLAAAQQIHPVAAKTAQRVFPSVPYYGILSRCEVHIDVSVDQGAPSPTPSTPAGAGASAKTLLRKSVTTTVQMAYIQRRLHDVARRFGTVYHRSTCPTLSESLMTSLPSNQGVAPSASPFHSQLTYGAYVEALHDAFRRFSALRQTCVAASEAASGAGTATIADSKVTHHTFYARIIRHPSWKDLSALLCVEKARLLVCLVCSSRVTQKYLTAACADAGVVLEWLGGATLMTEPLRLSPKDVNPVWVVWDALVHLPLLSPFPAERKGHTDLHASGADDVVNALESVSAGAREVLGRVLQAGAVLSGFHVSLIASIPFQGATRCDQVGRIAEEAPVFAQEGHNSPAFLSATAAATAAPSVSAATVAQPITSKTVVARRYVWRLIPPPPPYYPATVSTSTSATAPTLSCCAVLPFFTSKLIACLVEECGLTAFTVHCGGPAEAGTHLGAPSGSAGSAASGAVGVRLVHSNAPSLLTLQQGPSSSTCLAFSRLSSAVWVDAETRESLSVGRFTAALGEPAEGAAGAEEEDTEMEFEVVSMQYERHDQLTTEDEERRRTGAGATVVVGESGSCRPVKRTRICVADMTGEDDGDAFVHPARWGPSFHFAVAVKRLIAVDDPEE</sequence>
<evidence type="ECO:0000313" key="1">
    <source>
        <dbReference type="EMBL" id="KAG5481784.1"/>
    </source>
</evidence>
<reference evidence="2" key="2">
    <citation type="journal article" date="2021" name="Sci. Data">
        <title>Chromosome-scale genome sequencing, assembly and annotation of six genomes from subfamily Leishmaniinae.</title>
        <authorList>
            <person name="Almutairi H."/>
            <person name="Urbaniak M.D."/>
            <person name="Bates M.D."/>
            <person name="Jariyapan N."/>
            <person name="Kwakye-Nuako G."/>
            <person name="Thomaz Soccol V."/>
            <person name="Al-Salem W.S."/>
            <person name="Dillon R.J."/>
            <person name="Bates P.A."/>
            <person name="Gatherer D."/>
        </authorList>
    </citation>
    <scope>NUCLEOTIDE SEQUENCE [LARGE SCALE GENOMIC DNA]</scope>
</reference>
<name>A0A836GX68_9TRYP</name>
<organism evidence="1 2">
    <name type="scientific">Leishmania orientalis</name>
    <dbReference type="NCBI Taxonomy" id="2249476"/>
    <lineage>
        <taxon>Eukaryota</taxon>
        <taxon>Discoba</taxon>
        <taxon>Euglenozoa</taxon>
        <taxon>Kinetoplastea</taxon>
        <taxon>Metakinetoplastina</taxon>
        <taxon>Trypanosomatida</taxon>
        <taxon>Trypanosomatidae</taxon>
        <taxon>Leishmaniinae</taxon>
        <taxon>Leishmania</taxon>
    </lineage>
</organism>
<keyword evidence="2" id="KW-1185">Reference proteome</keyword>
<gene>
    <name evidence="1" type="ORF">LSCM4_06859</name>
</gene>
<reference evidence="2" key="1">
    <citation type="journal article" date="2021" name="Microbiol. Resour. Announc.">
        <title>LGAAP: Leishmaniinae Genome Assembly and Annotation Pipeline.</title>
        <authorList>
            <person name="Almutairi H."/>
            <person name="Urbaniak M.D."/>
            <person name="Bates M.D."/>
            <person name="Jariyapan N."/>
            <person name="Kwakye-Nuako G."/>
            <person name="Thomaz-Soccol V."/>
            <person name="Al-Salem W.S."/>
            <person name="Dillon R.J."/>
            <person name="Bates P.A."/>
            <person name="Gatherer D."/>
        </authorList>
    </citation>
    <scope>NUCLEOTIDE SEQUENCE [LARGE SCALE GENOMIC DNA]</scope>
</reference>
<dbReference type="Proteomes" id="UP000674143">
    <property type="component" value="Unassembled WGS sequence"/>
</dbReference>
<dbReference type="EMBL" id="JAFHLR010000017">
    <property type="protein sequence ID" value="KAG5481784.1"/>
    <property type="molecule type" value="Genomic_DNA"/>
</dbReference>
<comment type="caution">
    <text evidence="1">The sequence shown here is derived from an EMBL/GenBank/DDBJ whole genome shotgun (WGS) entry which is preliminary data.</text>
</comment>